<comment type="catalytic activity">
    <reaction evidence="11">
        <text>a hydroperoxide + [thioredoxin]-dithiol = an alcohol + [thioredoxin]-disulfide + H2O</text>
        <dbReference type="Rhea" id="RHEA:62620"/>
        <dbReference type="Rhea" id="RHEA-COMP:10698"/>
        <dbReference type="Rhea" id="RHEA-COMP:10700"/>
        <dbReference type="ChEBI" id="CHEBI:15377"/>
        <dbReference type="ChEBI" id="CHEBI:29950"/>
        <dbReference type="ChEBI" id="CHEBI:30879"/>
        <dbReference type="ChEBI" id="CHEBI:35924"/>
        <dbReference type="ChEBI" id="CHEBI:50058"/>
        <dbReference type="EC" id="1.11.1.24"/>
    </reaction>
</comment>
<comment type="similarity">
    <text evidence="9">Belongs to the peroxiredoxin family. BCP/PrxQ subfamily.</text>
</comment>
<evidence type="ECO:0000256" key="4">
    <source>
        <dbReference type="ARBA" id="ARBA00022862"/>
    </source>
</evidence>
<dbReference type="RefSeq" id="WP_249847818.1">
    <property type="nucleotide sequence ID" value="NZ_JAMGBD010000001.1"/>
</dbReference>
<keyword evidence="6" id="KW-1015">Disulfide bond</keyword>
<sequence length="174" mass="18548">MRRTFGFSALALLAAPALAALPAGTEAPLIKADGAFAGKPYAFDLKRELRSGPVVLYFFPKANTEGCDLEAHLFSEAMPQFKAAHARVIGMSADDNATLTTFSTAKCAGAFPVATATPEIRKAFDVDWKEHPGLTTRTTYVIEKGGIIVLVQDNLDATQHVAKALAVAEGLKRK</sequence>
<dbReference type="InterPro" id="IPR036249">
    <property type="entry name" value="Thioredoxin-like_sf"/>
</dbReference>
<protein>
    <recommendedName>
        <fullName evidence="2">thioredoxin-dependent peroxiredoxin</fullName>
        <ecNumber evidence="2">1.11.1.24</ecNumber>
    </recommendedName>
    <alternativeName>
        <fullName evidence="8">Thioredoxin peroxidase</fullName>
    </alternativeName>
    <alternativeName>
        <fullName evidence="10">Thioredoxin-dependent peroxiredoxin Bcp</fullName>
    </alternativeName>
</protein>
<dbReference type="Gene3D" id="3.40.30.10">
    <property type="entry name" value="Glutaredoxin"/>
    <property type="match status" value="1"/>
</dbReference>
<evidence type="ECO:0000313" key="14">
    <source>
        <dbReference type="EMBL" id="MCL6683775.1"/>
    </source>
</evidence>
<dbReference type="PANTHER" id="PTHR42801:SF4">
    <property type="entry name" value="AHPC_TSA FAMILY PROTEIN"/>
    <property type="match status" value="1"/>
</dbReference>
<evidence type="ECO:0000256" key="8">
    <source>
        <dbReference type="ARBA" id="ARBA00032824"/>
    </source>
</evidence>
<dbReference type="Pfam" id="PF00578">
    <property type="entry name" value="AhpC-TSA"/>
    <property type="match status" value="1"/>
</dbReference>
<evidence type="ECO:0000313" key="15">
    <source>
        <dbReference type="Proteomes" id="UP001165363"/>
    </source>
</evidence>
<evidence type="ECO:0000259" key="13">
    <source>
        <dbReference type="PROSITE" id="PS51352"/>
    </source>
</evidence>
<dbReference type="EC" id="1.11.1.24" evidence="2"/>
<dbReference type="InterPro" id="IPR050924">
    <property type="entry name" value="Peroxiredoxin_BCP/PrxQ"/>
</dbReference>
<keyword evidence="4" id="KW-0049">Antioxidant</keyword>
<gene>
    <name evidence="14" type="ORF">LZ536_07660</name>
</gene>
<dbReference type="InterPro" id="IPR000866">
    <property type="entry name" value="AhpC/TSA"/>
</dbReference>
<keyword evidence="15" id="KW-1185">Reference proteome</keyword>
<dbReference type="Proteomes" id="UP001165363">
    <property type="component" value="Unassembled WGS sequence"/>
</dbReference>
<dbReference type="InterPro" id="IPR013766">
    <property type="entry name" value="Thioredoxin_domain"/>
</dbReference>
<evidence type="ECO:0000256" key="1">
    <source>
        <dbReference type="ARBA" id="ARBA00003330"/>
    </source>
</evidence>
<comment type="function">
    <text evidence="1">Thiol-specific peroxidase that catalyzes the reduction of hydrogen peroxide and organic hydroperoxides to water and alcohols, respectively. Plays a role in cell protection against oxidative stress by detoxifying peroxides and as sensor of hydrogen peroxide-mediated signaling events.</text>
</comment>
<feature type="signal peptide" evidence="12">
    <location>
        <begin position="1"/>
        <end position="19"/>
    </location>
</feature>
<dbReference type="EMBL" id="JAMGBD010000001">
    <property type="protein sequence ID" value="MCL6683775.1"/>
    <property type="molecule type" value="Genomic_DNA"/>
</dbReference>
<keyword evidence="7" id="KW-0676">Redox-active center</keyword>
<evidence type="ECO:0000256" key="12">
    <source>
        <dbReference type="SAM" id="SignalP"/>
    </source>
</evidence>
<dbReference type="CDD" id="cd03017">
    <property type="entry name" value="PRX_BCP"/>
    <property type="match status" value="1"/>
</dbReference>
<evidence type="ECO:0000256" key="10">
    <source>
        <dbReference type="ARBA" id="ARBA00042639"/>
    </source>
</evidence>
<keyword evidence="3" id="KW-0575">Peroxidase</keyword>
<dbReference type="SUPFAM" id="SSF52833">
    <property type="entry name" value="Thioredoxin-like"/>
    <property type="match status" value="1"/>
</dbReference>
<evidence type="ECO:0000256" key="6">
    <source>
        <dbReference type="ARBA" id="ARBA00023157"/>
    </source>
</evidence>
<name>A0ABT0RMM1_9SPHN</name>
<evidence type="ECO:0000256" key="3">
    <source>
        <dbReference type="ARBA" id="ARBA00022559"/>
    </source>
</evidence>
<evidence type="ECO:0000256" key="2">
    <source>
        <dbReference type="ARBA" id="ARBA00013017"/>
    </source>
</evidence>
<evidence type="ECO:0000256" key="11">
    <source>
        <dbReference type="ARBA" id="ARBA00049091"/>
    </source>
</evidence>
<evidence type="ECO:0000256" key="9">
    <source>
        <dbReference type="ARBA" id="ARBA00038489"/>
    </source>
</evidence>
<keyword evidence="12" id="KW-0732">Signal</keyword>
<proteinExistence type="inferred from homology"/>
<dbReference type="PANTHER" id="PTHR42801">
    <property type="entry name" value="THIOREDOXIN-DEPENDENT PEROXIDE REDUCTASE"/>
    <property type="match status" value="1"/>
</dbReference>
<accession>A0ABT0RMM1</accession>
<organism evidence="14 15">
    <name type="scientific">Sphingomonas alba</name>
    <dbReference type="NCBI Taxonomy" id="2908208"/>
    <lineage>
        <taxon>Bacteria</taxon>
        <taxon>Pseudomonadati</taxon>
        <taxon>Pseudomonadota</taxon>
        <taxon>Alphaproteobacteria</taxon>
        <taxon>Sphingomonadales</taxon>
        <taxon>Sphingomonadaceae</taxon>
        <taxon>Sphingomonas</taxon>
    </lineage>
</organism>
<evidence type="ECO:0000256" key="7">
    <source>
        <dbReference type="ARBA" id="ARBA00023284"/>
    </source>
</evidence>
<reference evidence="14" key="1">
    <citation type="submission" date="2022-05" db="EMBL/GenBank/DDBJ databases">
        <authorList>
            <person name="Jo J.-H."/>
            <person name="Im W.-T."/>
        </authorList>
    </citation>
    <scope>NUCLEOTIDE SEQUENCE</scope>
    <source>
        <strain evidence="14">SE158</strain>
    </source>
</reference>
<dbReference type="PROSITE" id="PS51352">
    <property type="entry name" value="THIOREDOXIN_2"/>
    <property type="match status" value="1"/>
</dbReference>
<comment type="caution">
    <text evidence="14">The sequence shown here is derived from an EMBL/GenBank/DDBJ whole genome shotgun (WGS) entry which is preliminary data.</text>
</comment>
<feature type="chain" id="PRO_5047293089" description="thioredoxin-dependent peroxiredoxin" evidence="12">
    <location>
        <begin position="20"/>
        <end position="174"/>
    </location>
</feature>
<feature type="domain" description="Thioredoxin" evidence="13">
    <location>
        <begin position="21"/>
        <end position="173"/>
    </location>
</feature>
<evidence type="ECO:0000256" key="5">
    <source>
        <dbReference type="ARBA" id="ARBA00023002"/>
    </source>
</evidence>
<keyword evidence="5" id="KW-0560">Oxidoreductase</keyword>